<dbReference type="InterPro" id="IPR020904">
    <property type="entry name" value="Sc_DH/Rdtase_CS"/>
</dbReference>
<sequence length="460" mass="50265">MSASSADWHMHDGEVGHDDGVTTACFFLRRQQQGPLHQAALTGDLSTRSRTGGHGCFETIQMLRLEASERCLIPRCPQRGAGERRQRSGVTRHQHEDKLQTLPPLLIAAGGNMRRRMSHDPRSATERMAQTTCMHDIVVHQKYKYMASHVIHDQPSPKKPSRRASAAETMALDVRDKTALVTGGASGICLEVTRQLLERGCNVVIADVKASKELNDLVGAAHEGEARASFIQTDVTKWQELDSSFSHAIKEFGRLDIVIPGAGIFEPQGVSNFWYPNQGADTTQASSFKCIDVNVAHPIRATQLAIDSFKRQRLGHGVVVLISSIAAQMPLLPIPLYSASKHAISGFIRCLAALEPAMHIRVSGVAPGIVKTPIWEEDKLAWVEESVDQWVTKERVANVILDLITSKDYVGGTILEVGVDQVRPVTELNDPGPSGVGHTVQGMSVAFGKTLELIDETFGK</sequence>
<evidence type="ECO:0000256" key="2">
    <source>
        <dbReference type="ARBA" id="ARBA00022857"/>
    </source>
</evidence>
<dbReference type="SUPFAM" id="SSF51735">
    <property type="entry name" value="NAD(P)-binding Rossmann-fold domains"/>
    <property type="match status" value="1"/>
</dbReference>
<dbReference type="Proteomes" id="UP000594364">
    <property type="component" value="Chromosome 2"/>
</dbReference>
<dbReference type="PANTHER" id="PTHR44229">
    <property type="entry name" value="15-HYDROXYPROSTAGLANDIN DEHYDROGENASE [NAD(+)]"/>
    <property type="match status" value="1"/>
</dbReference>
<keyword evidence="2" id="KW-0521">NADP</keyword>
<evidence type="ECO:0000256" key="3">
    <source>
        <dbReference type="ARBA" id="ARBA00023002"/>
    </source>
</evidence>
<evidence type="ECO:0000313" key="6">
    <source>
        <dbReference type="Proteomes" id="UP000594364"/>
    </source>
</evidence>
<evidence type="ECO:0008006" key="7">
    <source>
        <dbReference type="Google" id="ProtNLM"/>
    </source>
</evidence>
<accession>A0A7S9KPM0</accession>
<name>A0A7S9KPM0_EPIFF</name>
<keyword evidence="6" id="KW-1185">Reference proteome</keyword>
<dbReference type="PRINTS" id="PR00080">
    <property type="entry name" value="SDRFAMILY"/>
</dbReference>
<reference evidence="5 6" key="1">
    <citation type="journal article" date="2018" name="PLoS Genet.">
        <title>Repeat elements organise 3D genome structure and mediate transcription in the filamentous fungus Epichloe festucae.</title>
        <authorList>
            <person name="Winter D.J."/>
            <person name="Ganley A.R.D."/>
            <person name="Young C.A."/>
            <person name="Liachko I."/>
            <person name="Schardl C.L."/>
            <person name="Dupont P.Y."/>
            <person name="Berry D."/>
            <person name="Ram A."/>
            <person name="Scott B."/>
            <person name="Cox M.P."/>
        </authorList>
    </citation>
    <scope>NUCLEOTIDE SEQUENCE [LARGE SCALE GENOMIC DNA]</scope>
    <source>
        <strain evidence="5 6">Fl1</strain>
    </source>
</reference>
<dbReference type="GO" id="GO:0005737">
    <property type="term" value="C:cytoplasm"/>
    <property type="evidence" value="ECO:0007669"/>
    <property type="project" value="TreeGrafter"/>
</dbReference>
<dbReference type="OrthoDB" id="37659at2759"/>
<comment type="similarity">
    <text evidence="1 4">Belongs to the short-chain dehydrogenases/reductases (SDR) family.</text>
</comment>
<evidence type="ECO:0000256" key="1">
    <source>
        <dbReference type="ARBA" id="ARBA00006484"/>
    </source>
</evidence>
<keyword evidence="3" id="KW-0560">Oxidoreductase</keyword>
<dbReference type="PRINTS" id="PR00081">
    <property type="entry name" value="GDHRDH"/>
</dbReference>
<protein>
    <recommendedName>
        <fullName evidence="7">15-hydroxyprostaglandin dehydrogenase</fullName>
    </recommendedName>
</protein>
<evidence type="ECO:0000256" key="4">
    <source>
        <dbReference type="RuleBase" id="RU000363"/>
    </source>
</evidence>
<organism evidence="5 6">
    <name type="scientific">Epichloe festucae (strain Fl1)</name>
    <dbReference type="NCBI Taxonomy" id="877507"/>
    <lineage>
        <taxon>Eukaryota</taxon>
        <taxon>Fungi</taxon>
        <taxon>Dikarya</taxon>
        <taxon>Ascomycota</taxon>
        <taxon>Pezizomycotina</taxon>
        <taxon>Sordariomycetes</taxon>
        <taxon>Hypocreomycetidae</taxon>
        <taxon>Hypocreales</taxon>
        <taxon>Clavicipitaceae</taxon>
        <taxon>Epichloe</taxon>
    </lineage>
</organism>
<dbReference type="PANTHER" id="PTHR44229:SF4">
    <property type="entry name" value="15-HYDROXYPROSTAGLANDIN DEHYDROGENASE [NAD(+)]"/>
    <property type="match status" value="1"/>
</dbReference>
<dbReference type="InterPro" id="IPR002347">
    <property type="entry name" value="SDR_fam"/>
</dbReference>
<dbReference type="Pfam" id="PF00106">
    <property type="entry name" value="adh_short"/>
    <property type="match status" value="1"/>
</dbReference>
<dbReference type="InterPro" id="IPR036291">
    <property type="entry name" value="NAD(P)-bd_dom_sf"/>
</dbReference>
<proteinExistence type="inferred from homology"/>
<dbReference type="PROSITE" id="PS00061">
    <property type="entry name" value="ADH_SHORT"/>
    <property type="match status" value="1"/>
</dbReference>
<gene>
    <name evidence="5" type="ORF">C2857_005574</name>
</gene>
<dbReference type="GO" id="GO:0016616">
    <property type="term" value="F:oxidoreductase activity, acting on the CH-OH group of donors, NAD or NADP as acceptor"/>
    <property type="evidence" value="ECO:0007669"/>
    <property type="project" value="TreeGrafter"/>
</dbReference>
<dbReference type="EMBL" id="CP031386">
    <property type="protein sequence ID" value="QPG96978.1"/>
    <property type="molecule type" value="Genomic_DNA"/>
</dbReference>
<evidence type="ECO:0000313" key="5">
    <source>
        <dbReference type="EMBL" id="QPG96978.1"/>
    </source>
</evidence>
<dbReference type="Gene3D" id="3.40.50.720">
    <property type="entry name" value="NAD(P)-binding Rossmann-like Domain"/>
    <property type="match status" value="1"/>
</dbReference>
<dbReference type="AlphaFoldDB" id="A0A7S9KPM0"/>